<comment type="caution">
    <text evidence="1">The sequence shown here is derived from an EMBL/GenBank/DDBJ whole genome shotgun (WGS) entry which is preliminary data.</text>
</comment>
<gene>
    <name evidence="1" type="ORF">PCASD_15907</name>
</gene>
<accession>A0A2N5TA32</accession>
<evidence type="ECO:0000313" key="2">
    <source>
        <dbReference type="Proteomes" id="UP000235392"/>
    </source>
</evidence>
<proteinExistence type="predicted"/>
<dbReference type="Proteomes" id="UP000235392">
    <property type="component" value="Unassembled WGS sequence"/>
</dbReference>
<sequence length="112" mass="12284">MALLLYGKIKGKPFPYISCYKIIINFWTERATPLSWTDAGLREAVAADVGSTSDMSSLRRKCITSNFRQVVHDKPSAIPYGNPTAAYFASPAQIVCYQASGRTPRKIIVGPA</sequence>
<reference evidence="1 2" key="1">
    <citation type="submission" date="2017-11" db="EMBL/GenBank/DDBJ databases">
        <title>De novo assembly and phasing of dikaryotic genomes from two isolates of Puccinia coronata f. sp. avenae, the causal agent of oat crown rust.</title>
        <authorList>
            <person name="Miller M.E."/>
            <person name="Zhang Y."/>
            <person name="Omidvar V."/>
            <person name="Sperschneider J."/>
            <person name="Schwessinger B."/>
            <person name="Raley C."/>
            <person name="Palmer J.M."/>
            <person name="Garnica D."/>
            <person name="Upadhyaya N."/>
            <person name="Rathjen J."/>
            <person name="Taylor J.M."/>
            <person name="Park R.F."/>
            <person name="Dodds P.N."/>
            <person name="Hirsch C.D."/>
            <person name="Kianian S.F."/>
            <person name="Figueroa M."/>
        </authorList>
    </citation>
    <scope>NUCLEOTIDE SEQUENCE [LARGE SCALE GENOMIC DNA]</scope>
    <source>
        <strain evidence="1">12SD80</strain>
    </source>
</reference>
<name>A0A2N5TA32_9BASI</name>
<organism evidence="1 2">
    <name type="scientific">Puccinia coronata f. sp. avenae</name>
    <dbReference type="NCBI Taxonomy" id="200324"/>
    <lineage>
        <taxon>Eukaryota</taxon>
        <taxon>Fungi</taxon>
        <taxon>Dikarya</taxon>
        <taxon>Basidiomycota</taxon>
        <taxon>Pucciniomycotina</taxon>
        <taxon>Pucciniomycetes</taxon>
        <taxon>Pucciniales</taxon>
        <taxon>Pucciniaceae</taxon>
        <taxon>Puccinia</taxon>
    </lineage>
</organism>
<dbReference type="EMBL" id="PGCI01000666">
    <property type="protein sequence ID" value="PLW22374.1"/>
    <property type="molecule type" value="Genomic_DNA"/>
</dbReference>
<evidence type="ECO:0000313" key="1">
    <source>
        <dbReference type="EMBL" id="PLW22374.1"/>
    </source>
</evidence>
<dbReference type="AlphaFoldDB" id="A0A2N5TA32"/>
<protein>
    <submittedName>
        <fullName evidence="1">Uncharacterized protein</fullName>
    </submittedName>
</protein>